<dbReference type="AlphaFoldDB" id="I8HXM8"/>
<dbReference type="EMBL" id="AKGD01000004">
    <property type="protein sequence ID" value="EIT68166.1"/>
    <property type="molecule type" value="Genomic_DNA"/>
</dbReference>
<dbReference type="SMART" id="SM00463">
    <property type="entry name" value="SMR"/>
    <property type="match status" value="1"/>
</dbReference>
<dbReference type="PANTHER" id="PTHR35562">
    <property type="entry name" value="DNA ENDONUCLEASE SMRA-RELATED"/>
    <property type="match status" value="1"/>
</dbReference>
<evidence type="ECO:0000259" key="1">
    <source>
        <dbReference type="PROSITE" id="PS50828"/>
    </source>
</evidence>
<dbReference type="PROSITE" id="PS50828">
    <property type="entry name" value="SMR"/>
    <property type="match status" value="1"/>
</dbReference>
<dbReference type="InterPro" id="IPR002625">
    <property type="entry name" value="Smr_dom"/>
</dbReference>
<dbReference type="GO" id="GO:0004520">
    <property type="term" value="F:DNA endonuclease activity"/>
    <property type="evidence" value="ECO:0007669"/>
    <property type="project" value="TreeGrafter"/>
</dbReference>
<dbReference type="SUPFAM" id="SSF160443">
    <property type="entry name" value="SMR domain-like"/>
    <property type="match status" value="1"/>
</dbReference>
<gene>
    <name evidence="2" type="ORF">WQQ_46010</name>
</gene>
<accession>I8HXM8</accession>
<dbReference type="STRING" id="1172194.WQQ_46010"/>
<keyword evidence="3" id="KW-1185">Reference proteome</keyword>
<sequence>MASMEVRSSASVPTERVDPLTFSDSISRKIAAMSAHDDDEDLSAFRKAMEGVQRSPETTRIVIEKPLPSAQPRQARLDELAVLAEMLDGPDPETFESGDTLSYRSQGIQDSVFRKLRRGSYRLEGEVDLHGLNRDKAKGAVAVFLAHCQDRGWRCVRIIHGKGNGSPNSGPVIKSLLDGWLRKRREVLAFCSARPHDGGTGAIYVLLRAN</sequence>
<evidence type="ECO:0000313" key="3">
    <source>
        <dbReference type="Proteomes" id="UP000003704"/>
    </source>
</evidence>
<dbReference type="Pfam" id="PF01713">
    <property type="entry name" value="Smr"/>
    <property type="match status" value="1"/>
</dbReference>
<dbReference type="PANTHER" id="PTHR35562:SF2">
    <property type="entry name" value="DNA ENDONUCLEASE SMRA-RELATED"/>
    <property type="match status" value="1"/>
</dbReference>
<proteinExistence type="predicted"/>
<reference evidence="2 3" key="1">
    <citation type="journal article" date="2012" name="J. Bacteriol.">
        <title>Genome Sequence of n-Alkane-Degrading Hydrocarboniphaga effusa Strain AP103T (ATCC BAA-332T).</title>
        <authorList>
            <person name="Chang H.K."/>
            <person name="Zylstra G.J."/>
            <person name="Chae J.C."/>
        </authorList>
    </citation>
    <scope>NUCLEOTIDE SEQUENCE [LARGE SCALE GENOMIC DNA]</scope>
    <source>
        <strain evidence="2 3">AP103</strain>
    </source>
</reference>
<comment type="caution">
    <text evidence="2">The sequence shown here is derived from an EMBL/GenBank/DDBJ whole genome shotgun (WGS) entry which is preliminary data.</text>
</comment>
<organism evidence="2 3">
    <name type="scientific">Hydrocarboniphaga effusa AP103</name>
    <dbReference type="NCBI Taxonomy" id="1172194"/>
    <lineage>
        <taxon>Bacteria</taxon>
        <taxon>Pseudomonadati</taxon>
        <taxon>Pseudomonadota</taxon>
        <taxon>Gammaproteobacteria</taxon>
        <taxon>Nevskiales</taxon>
        <taxon>Nevskiaceae</taxon>
        <taxon>Hydrocarboniphaga</taxon>
    </lineage>
</organism>
<dbReference type="Gene3D" id="3.30.1370.110">
    <property type="match status" value="1"/>
</dbReference>
<dbReference type="Proteomes" id="UP000003704">
    <property type="component" value="Unassembled WGS sequence"/>
</dbReference>
<dbReference type="InterPro" id="IPR036063">
    <property type="entry name" value="Smr_dom_sf"/>
</dbReference>
<protein>
    <recommendedName>
        <fullName evidence="1">Smr domain-containing protein</fullName>
    </recommendedName>
</protein>
<name>I8HXM8_9GAMM</name>
<feature type="domain" description="Smr" evidence="1">
    <location>
        <begin position="127"/>
        <end position="208"/>
    </location>
</feature>
<evidence type="ECO:0000313" key="2">
    <source>
        <dbReference type="EMBL" id="EIT68166.1"/>
    </source>
</evidence>